<protein>
    <submittedName>
        <fullName evidence="6">Oxidoreductase, NAD-binding/iron-sulfur cluster-binding protein</fullName>
    </submittedName>
</protein>
<evidence type="ECO:0000259" key="5">
    <source>
        <dbReference type="PROSITE" id="PS51379"/>
    </source>
</evidence>
<sequence length="373" mass="40737">MPNAQASEQSMPEQQVSARARPNPRRPKRGTYRPQQETLSLLKVSGNSINGLGETAERQASPFFWHPPTQHPYEELQNLARRNSRKCPGSAEIFMAAYTHPELISVGKTRSVATASEFTADATAFALMHEADAVGIAPMNSRYVFEGYTIEEPWVIILALGPDYEKLKEVPSDETNGIGVCAIGEQYARGTRSSYALANWIRSQGYTANAYPGPSASALLLIPPAIDSGLGELGKHGSLISRQFGAGLRLAGVTTEMPLIPTAPDRFGADEFCTTCQLCTRACPPGAIAEQKQMVRGVERWYVDFDKCIPYFAEAASCGICIAECPWTRPDARPKLLATMAQRMDWAPQIPTPEPKKADVPSSPHPEVQSGRR</sequence>
<dbReference type="SUPFAM" id="SSF54862">
    <property type="entry name" value="4Fe-4S ferredoxins"/>
    <property type="match status" value="1"/>
</dbReference>
<keyword evidence="1" id="KW-0479">Metal-binding</keyword>
<dbReference type="Proteomes" id="UP000253606">
    <property type="component" value="Chromosome"/>
</dbReference>
<feature type="region of interest" description="Disordered" evidence="4">
    <location>
        <begin position="1"/>
        <end position="37"/>
    </location>
</feature>
<evidence type="ECO:0000256" key="4">
    <source>
        <dbReference type="SAM" id="MobiDB-lite"/>
    </source>
</evidence>
<feature type="domain" description="4Fe-4S ferredoxin-type" evidence="5">
    <location>
        <begin position="263"/>
        <end position="293"/>
    </location>
</feature>
<feature type="compositionally biased region" description="Basic residues" evidence="4">
    <location>
        <begin position="22"/>
        <end position="31"/>
    </location>
</feature>
<dbReference type="PROSITE" id="PS51379">
    <property type="entry name" value="4FE4S_FER_2"/>
    <property type="match status" value="1"/>
</dbReference>
<organism evidence="6 7">
    <name type="scientific">Acidisarcina polymorpha</name>
    <dbReference type="NCBI Taxonomy" id="2211140"/>
    <lineage>
        <taxon>Bacteria</taxon>
        <taxon>Pseudomonadati</taxon>
        <taxon>Acidobacteriota</taxon>
        <taxon>Terriglobia</taxon>
        <taxon>Terriglobales</taxon>
        <taxon>Acidobacteriaceae</taxon>
        <taxon>Acidisarcina</taxon>
    </lineage>
</organism>
<evidence type="ECO:0000256" key="3">
    <source>
        <dbReference type="ARBA" id="ARBA00023014"/>
    </source>
</evidence>
<gene>
    <name evidence="6" type="ORF">ACPOL_2638</name>
</gene>
<evidence type="ECO:0000256" key="2">
    <source>
        <dbReference type="ARBA" id="ARBA00023004"/>
    </source>
</evidence>
<dbReference type="PANTHER" id="PTHR42827:SF1">
    <property type="entry name" value="IRON-SULFUR CLUSTER-BINDING PROTEIN"/>
    <property type="match status" value="1"/>
</dbReference>
<dbReference type="PANTHER" id="PTHR42827">
    <property type="entry name" value="IRON-SULFUR CLUSTER-BINDING PROTEIN-RELATED"/>
    <property type="match status" value="1"/>
</dbReference>
<dbReference type="EMBL" id="CP030840">
    <property type="protein sequence ID" value="AXC11951.1"/>
    <property type="molecule type" value="Genomic_DNA"/>
</dbReference>
<dbReference type="GO" id="GO:0046872">
    <property type="term" value="F:metal ion binding"/>
    <property type="evidence" value="ECO:0007669"/>
    <property type="project" value="UniProtKB-KW"/>
</dbReference>
<dbReference type="AlphaFoldDB" id="A0A2Z5FYL3"/>
<dbReference type="InterPro" id="IPR017900">
    <property type="entry name" value="4Fe4S_Fe_S_CS"/>
</dbReference>
<dbReference type="GO" id="GO:0051536">
    <property type="term" value="F:iron-sulfur cluster binding"/>
    <property type="evidence" value="ECO:0007669"/>
    <property type="project" value="UniProtKB-KW"/>
</dbReference>
<feature type="compositionally biased region" description="Polar residues" evidence="4">
    <location>
        <begin position="1"/>
        <end position="17"/>
    </location>
</feature>
<proteinExistence type="predicted"/>
<name>A0A2Z5FYL3_9BACT</name>
<dbReference type="PROSITE" id="PS00198">
    <property type="entry name" value="4FE4S_FER_1"/>
    <property type="match status" value="1"/>
</dbReference>
<reference evidence="6 7" key="1">
    <citation type="journal article" date="2018" name="Front. Microbiol.">
        <title>Hydrolytic Capabilities as a Key to Environmental Success: Chitinolytic and Cellulolytic Acidobacteria From Acidic Sub-arctic Soils and Boreal Peatlands.</title>
        <authorList>
            <person name="Belova S.E."/>
            <person name="Ravin N.V."/>
            <person name="Pankratov T.A."/>
            <person name="Rakitin A.L."/>
            <person name="Ivanova A.A."/>
            <person name="Beletsky A.V."/>
            <person name="Mardanov A.V."/>
            <person name="Sinninghe Damste J.S."/>
            <person name="Dedysh S.N."/>
        </authorList>
    </citation>
    <scope>NUCLEOTIDE SEQUENCE [LARGE SCALE GENOMIC DNA]</scope>
    <source>
        <strain evidence="6 7">SBC82</strain>
    </source>
</reference>
<keyword evidence="7" id="KW-1185">Reference proteome</keyword>
<keyword evidence="3" id="KW-0411">Iron-sulfur</keyword>
<evidence type="ECO:0000313" key="6">
    <source>
        <dbReference type="EMBL" id="AXC11951.1"/>
    </source>
</evidence>
<feature type="region of interest" description="Disordered" evidence="4">
    <location>
        <begin position="344"/>
        <end position="373"/>
    </location>
</feature>
<dbReference type="Gene3D" id="3.30.70.20">
    <property type="match status" value="1"/>
</dbReference>
<evidence type="ECO:0000256" key="1">
    <source>
        <dbReference type="ARBA" id="ARBA00022723"/>
    </source>
</evidence>
<dbReference type="Pfam" id="PF12838">
    <property type="entry name" value="Fer4_7"/>
    <property type="match status" value="1"/>
</dbReference>
<keyword evidence="2" id="KW-0408">Iron</keyword>
<evidence type="ECO:0000313" key="7">
    <source>
        <dbReference type="Proteomes" id="UP000253606"/>
    </source>
</evidence>
<accession>A0A2Z5FYL3</accession>
<dbReference type="KEGG" id="abas:ACPOL_2638"/>
<dbReference type="RefSeq" id="WP_236657429.1">
    <property type="nucleotide sequence ID" value="NZ_CP030840.1"/>
</dbReference>
<dbReference type="InterPro" id="IPR017896">
    <property type="entry name" value="4Fe4S_Fe-S-bd"/>
</dbReference>